<protein>
    <submittedName>
        <fullName evidence="1">Uncharacterized protein</fullName>
    </submittedName>
</protein>
<keyword evidence="2" id="KW-1185">Reference proteome</keyword>
<dbReference type="OrthoDB" id="992209at2759"/>
<organism evidence="1 2">
    <name type="scientific">Gossypium stocksii</name>
    <dbReference type="NCBI Taxonomy" id="47602"/>
    <lineage>
        <taxon>Eukaryota</taxon>
        <taxon>Viridiplantae</taxon>
        <taxon>Streptophyta</taxon>
        <taxon>Embryophyta</taxon>
        <taxon>Tracheophyta</taxon>
        <taxon>Spermatophyta</taxon>
        <taxon>Magnoliopsida</taxon>
        <taxon>eudicotyledons</taxon>
        <taxon>Gunneridae</taxon>
        <taxon>Pentapetalae</taxon>
        <taxon>rosids</taxon>
        <taxon>malvids</taxon>
        <taxon>Malvales</taxon>
        <taxon>Malvaceae</taxon>
        <taxon>Malvoideae</taxon>
        <taxon>Gossypium</taxon>
    </lineage>
</organism>
<dbReference type="EMBL" id="JAIQCV010000008">
    <property type="protein sequence ID" value="KAH1073948.1"/>
    <property type="molecule type" value="Genomic_DNA"/>
</dbReference>
<comment type="caution">
    <text evidence="1">The sequence shown here is derived from an EMBL/GenBank/DDBJ whole genome shotgun (WGS) entry which is preliminary data.</text>
</comment>
<reference evidence="1 2" key="1">
    <citation type="journal article" date="2021" name="Plant Biotechnol. J.">
        <title>Multi-omics assisted identification of the key and species-specific regulatory components of drought-tolerant mechanisms in Gossypium stocksii.</title>
        <authorList>
            <person name="Yu D."/>
            <person name="Ke L."/>
            <person name="Zhang D."/>
            <person name="Wu Y."/>
            <person name="Sun Y."/>
            <person name="Mei J."/>
            <person name="Sun J."/>
            <person name="Sun Y."/>
        </authorList>
    </citation>
    <scope>NUCLEOTIDE SEQUENCE [LARGE SCALE GENOMIC DNA]</scope>
    <source>
        <strain evidence="2">cv. E1</strain>
        <tissue evidence="1">Leaf</tissue>
    </source>
</reference>
<evidence type="ECO:0000313" key="2">
    <source>
        <dbReference type="Proteomes" id="UP000828251"/>
    </source>
</evidence>
<dbReference type="AlphaFoldDB" id="A0A9D3VAF6"/>
<proteinExistence type="predicted"/>
<sequence>MQESLEIVETRIEELDSTGDELKGEMHGAFNAIMDMLTLKNVALETVVMALMKKIKEFIGTMTPKHKIEVPKLKEFKGSGLPMI</sequence>
<evidence type="ECO:0000313" key="1">
    <source>
        <dbReference type="EMBL" id="KAH1073948.1"/>
    </source>
</evidence>
<gene>
    <name evidence="1" type="ORF">J1N35_026276</name>
</gene>
<dbReference type="Proteomes" id="UP000828251">
    <property type="component" value="Unassembled WGS sequence"/>
</dbReference>
<name>A0A9D3VAF6_9ROSI</name>
<accession>A0A9D3VAF6</accession>